<comment type="caution">
    <text evidence="4">The sequence shown here is derived from an EMBL/GenBank/DDBJ whole genome shotgun (WGS) entry which is preliminary data.</text>
</comment>
<accession>A0A0G2HHF2</accession>
<name>A0A0G2HHF2_9PEZI</name>
<organism evidence="4 5">
    <name type="scientific">Diaporthe ampelina</name>
    <dbReference type="NCBI Taxonomy" id="1214573"/>
    <lineage>
        <taxon>Eukaryota</taxon>
        <taxon>Fungi</taxon>
        <taxon>Dikarya</taxon>
        <taxon>Ascomycota</taxon>
        <taxon>Pezizomycotina</taxon>
        <taxon>Sordariomycetes</taxon>
        <taxon>Sordariomycetidae</taxon>
        <taxon>Diaporthales</taxon>
        <taxon>Diaporthaceae</taxon>
        <taxon>Diaporthe</taxon>
    </lineage>
</organism>
<reference evidence="4 5" key="2">
    <citation type="submission" date="2015-05" db="EMBL/GenBank/DDBJ databases">
        <authorList>
            <person name="Morales-Cruz A."/>
            <person name="Amrine K.C."/>
            <person name="Cantu D."/>
        </authorList>
    </citation>
    <scope>NUCLEOTIDE SEQUENCE [LARGE SCALE GENOMIC DNA]</scope>
    <source>
        <strain evidence="4">DA912</strain>
    </source>
</reference>
<protein>
    <submittedName>
        <fullName evidence="4">Putative fatty-acid amide hydrolase</fullName>
    </submittedName>
</protein>
<dbReference type="PANTHER" id="PTHR46072">
    <property type="entry name" value="AMIDASE-RELATED-RELATED"/>
    <property type="match status" value="1"/>
</dbReference>
<keyword evidence="5" id="KW-1185">Reference proteome</keyword>
<keyword evidence="2 4" id="KW-0378">Hydrolase</keyword>
<gene>
    <name evidence="4" type="ORF">UCDDA912_g05511</name>
</gene>
<dbReference type="Proteomes" id="UP000034680">
    <property type="component" value="Unassembled WGS sequence"/>
</dbReference>
<sequence>MRWWAEEIKMTDSDVESLLEAYRARKWTARQVITAFLKKAVMMNQMTNFVTEFLSEGALKRADDLDAHLASTGILAGPLHGIPTSLAEHIPLAGRITHAGVVSRITQTPPAEDAHLVRLLRQAGAVVHLRTNVAQALVELGCENNITGRTLNPRDLRLSPGGPCGGEGVSVGAGAAADKLRQAGARVVDWEPYDHQRGLDILAPLCFPDGGQRYLDEFNESGEPALPLTLHAFETAKRSGKISLSAHGIQALNHARDRYQQEHDALMKERGVDFILSPAYVGAGALQGSAKYPHYTSIWNVLDLPSVVLPSGLGSDKNVDTRDESYNPRSEMDEAEWRAYDPGLFDGFPIALQLAGKRSKDEEVLEAARVLDNAVKGVS</sequence>
<comment type="similarity">
    <text evidence="1">Belongs to the amidase family.</text>
</comment>
<evidence type="ECO:0000256" key="2">
    <source>
        <dbReference type="ARBA" id="ARBA00022801"/>
    </source>
</evidence>
<dbReference type="InterPro" id="IPR036928">
    <property type="entry name" value="AS_sf"/>
</dbReference>
<feature type="domain" description="Amidase" evidence="3">
    <location>
        <begin position="32"/>
        <end position="176"/>
    </location>
</feature>
<dbReference type="STRING" id="1214573.A0A0G2HHF2"/>
<dbReference type="AlphaFoldDB" id="A0A0G2HHF2"/>
<evidence type="ECO:0000313" key="4">
    <source>
        <dbReference type="EMBL" id="KKY34508.1"/>
    </source>
</evidence>
<dbReference type="Pfam" id="PF01425">
    <property type="entry name" value="Amidase"/>
    <property type="match status" value="1"/>
</dbReference>
<evidence type="ECO:0000256" key="1">
    <source>
        <dbReference type="ARBA" id="ARBA00009199"/>
    </source>
</evidence>
<dbReference type="EMBL" id="LCUC01000199">
    <property type="protein sequence ID" value="KKY34508.1"/>
    <property type="molecule type" value="Genomic_DNA"/>
</dbReference>
<proteinExistence type="inferred from homology"/>
<reference evidence="4 5" key="1">
    <citation type="submission" date="2015-05" db="EMBL/GenBank/DDBJ databases">
        <title>Distinctive expansion of gene families associated with plant cell wall degradation and secondary metabolism in the genomes of grapevine trunk pathogens.</title>
        <authorList>
            <person name="Lawrence D.P."/>
            <person name="Travadon R."/>
            <person name="Rolshausen P.E."/>
            <person name="Baumgartner K."/>
        </authorList>
    </citation>
    <scope>NUCLEOTIDE SEQUENCE [LARGE SCALE GENOMIC DNA]</scope>
    <source>
        <strain evidence="4">DA912</strain>
    </source>
</reference>
<dbReference type="OrthoDB" id="6428749at2759"/>
<evidence type="ECO:0000259" key="3">
    <source>
        <dbReference type="Pfam" id="PF01425"/>
    </source>
</evidence>
<dbReference type="InterPro" id="IPR023631">
    <property type="entry name" value="Amidase_dom"/>
</dbReference>
<evidence type="ECO:0000313" key="5">
    <source>
        <dbReference type="Proteomes" id="UP000034680"/>
    </source>
</evidence>
<dbReference type="GO" id="GO:0016787">
    <property type="term" value="F:hydrolase activity"/>
    <property type="evidence" value="ECO:0007669"/>
    <property type="project" value="UniProtKB-KW"/>
</dbReference>
<dbReference type="PANTHER" id="PTHR46072:SF4">
    <property type="entry name" value="AMIDASE C550.07-RELATED"/>
    <property type="match status" value="1"/>
</dbReference>
<dbReference type="Gene3D" id="3.90.1300.10">
    <property type="entry name" value="Amidase signature (AS) domain"/>
    <property type="match status" value="2"/>
</dbReference>
<dbReference type="SUPFAM" id="SSF75304">
    <property type="entry name" value="Amidase signature (AS) enzymes"/>
    <property type="match status" value="1"/>
</dbReference>